<dbReference type="GO" id="GO:0022857">
    <property type="term" value="F:transmembrane transporter activity"/>
    <property type="evidence" value="ECO:0007669"/>
    <property type="project" value="InterPro"/>
</dbReference>
<dbReference type="Proteomes" id="UP000799291">
    <property type="component" value="Unassembled WGS sequence"/>
</dbReference>
<keyword evidence="2 6" id="KW-0812">Transmembrane</keyword>
<evidence type="ECO:0000256" key="2">
    <source>
        <dbReference type="ARBA" id="ARBA00022692"/>
    </source>
</evidence>
<dbReference type="OrthoDB" id="10021397at2759"/>
<feature type="transmembrane region" description="Helical" evidence="6">
    <location>
        <begin position="518"/>
        <end position="538"/>
    </location>
</feature>
<feature type="transmembrane region" description="Helical" evidence="6">
    <location>
        <begin position="269"/>
        <end position="288"/>
    </location>
</feature>
<keyword evidence="3 6" id="KW-1133">Transmembrane helix</keyword>
<evidence type="ECO:0000259" key="7">
    <source>
        <dbReference type="PROSITE" id="PS50850"/>
    </source>
</evidence>
<feature type="region of interest" description="Disordered" evidence="5">
    <location>
        <begin position="1"/>
        <end position="23"/>
    </location>
</feature>
<gene>
    <name evidence="8" type="ORF">K458DRAFT_354138</name>
</gene>
<reference evidence="8" key="1">
    <citation type="journal article" date="2020" name="Stud. Mycol.">
        <title>101 Dothideomycetes genomes: a test case for predicting lifestyles and emergence of pathogens.</title>
        <authorList>
            <person name="Haridas S."/>
            <person name="Albert R."/>
            <person name="Binder M."/>
            <person name="Bloem J."/>
            <person name="Labutti K."/>
            <person name="Salamov A."/>
            <person name="Andreopoulos B."/>
            <person name="Baker S."/>
            <person name="Barry K."/>
            <person name="Bills G."/>
            <person name="Bluhm B."/>
            <person name="Cannon C."/>
            <person name="Castanera R."/>
            <person name="Culley D."/>
            <person name="Daum C."/>
            <person name="Ezra D."/>
            <person name="Gonzalez J."/>
            <person name="Henrissat B."/>
            <person name="Kuo A."/>
            <person name="Liang C."/>
            <person name="Lipzen A."/>
            <person name="Lutzoni F."/>
            <person name="Magnuson J."/>
            <person name="Mondo S."/>
            <person name="Nolan M."/>
            <person name="Ohm R."/>
            <person name="Pangilinan J."/>
            <person name="Park H.-J."/>
            <person name="Ramirez L."/>
            <person name="Alfaro M."/>
            <person name="Sun H."/>
            <person name="Tritt A."/>
            <person name="Yoshinaga Y."/>
            <person name="Zwiers L.-H."/>
            <person name="Turgeon B."/>
            <person name="Goodwin S."/>
            <person name="Spatafora J."/>
            <person name="Crous P."/>
            <person name="Grigoriev I."/>
        </authorList>
    </citation>
    <scope>NUCLEOTIDE SEQUENCE</scope>
    <source>
        <strain evidence="8">CBS 122367</strain>
    </source>
</reference>
<dbReference type="PANTHER" id="PTHR23501">
    <property type="entry name" value="MAJOR FACILITATOR SUPERFAMILY"/>
    <property type="match status" value="1"/>
</dbReference>
<keyword evidence="4 6" id="KW-0472">Membrane</keyword>
<dbReference type="GO" id="GO:0005886">
    <property type="term" value="C:plasma membrane"/>
    <property type="evidence" value="ECO:0007669"/>
    <property type="project" value="TreeGrafter"/>
</dbReference>
<feature type="transmembrane region" description="Helical" evidence="6">
    <location>
        <begin position="40"/>
        <end position="66"/>
    </location>
</feature>
<dbReference type="PANTHER" id="PTHR23501:SF199">
    <property type="entry name" value="MFS EFFLUX TRANSPORTER INPD-RELATED"/>
    <property type="match status" value="1"/>
</dbReference>
<evidence type="ECO:0000256" key="5">
    <source>
        <dbReference type="SAM" id="MobiDB-lite"/>
    </source>
</evidence>
<comment type="subcellular location">
    <subcellularLocation>
        <location evidence="1">Membrane</location>
        <topology evidence="1">Multi-pass membrane protein</topology>
    </subcellularLocation>
</comment>
<dbReference type="Gene3D" id="1.20.1250.20">
    <property type="entry name" value="MFS general substrate transporter like domains"/>
    <property type="match status" value="1"/>
</dbReference>
<organism evidence="8 9">
    <name type="scientific">Lentithecium fluviatile CBS 122367</name>
    <dbReference type="NCBI Taxonomy" id="1168545"/>
    <lineage>
        <taxon>Eukaryota</taxon>
        <taxon>Fungi</taxon>
        <taxon>Dikarya</taxon>
        <taxon>Ascomycota</taxon>
        <taxon>Pezizomycotina</taxon>
        <taxon>Dothideomycetes</taxon>
        <taxon>Pleosporomycetidae</taxon>
        <taxon>Pleosporales</taxon>
        <taxon>Massarineae</taxon>
        <taxon>Lentitheciaceae</taxon>
        <taxon>Lentithecium</taxon>
    </lineage>
</organism>
<feature type="transmembrane region" description="Helical" evidence="6">
    <location>
        <begin position="397"/>
        <end position="419"/>
    </location>
</feature>
<feature type="transmembrane region" description="Helical" evidence="6">
    <location>
        <begin position="309"/>
        <end position="331"/>
    </location>
</feature>
<feature type="transmembrane region" description="Helical" evidence="6">
    <location>
        <begin position="236"/>
        <end position="257"/>
    </location>
</feature>
<feature type="transmembrane region" description="Helical" evidence="6">
    <location>
        <begin position="133"/>
        <end position="158"/>
    </location>
</feature>
<evidence type="ECO:0000256" key="3">
    <source>
        <dbReference type="ARBA" id="ARBA00022989"/>
    </source>
</evidence>
<feature type="transmembrane region" description="Helical" evidence="6">
    <location>
        <begin position="371"/>
        <end position="391"/>
    </location>
</feature>
<evidence type="ECO:0000256" key="1">
    <source>
        <dbReference type="ARBA" id="ARBA00004141"/>
    </source>
</evidence>
<protein>
    <submittedName>
        <fullName evidence="8">Efflux pump antibiotic resistance protein</fullName>
    </submittedName>
</protein>
<feature type="transmembrane region" description="Helical" evidence="6">
    <location>
        <begin position="343"/>
        <end position="364"/>
    </location>
</feature>
<evidence type="ECO:0000256" key="6">
    <source>
        <dbReference type="SAM" id="Phobius"/>
    </source>
</evidence>
<dbReference type="Pfam" id="PF07690">
    <property type="entry name" value="MFS_1"/>
    <property type="match status" value="1"/>
</dbReference>
<evidence type="ECO:0000313" key="9">
    <source>
        <dbReference type="Proteomes" id="UP000799291"/>
    </source>
</evidence>
<feature type="transmembrane region" description="Helical" evidence="6">
    <location>
        <begin position="196"/>
        <end position="216"/>
    </location>
</feature>
<name>A0A6G1JP03_9PLEO</name>
<accession>A0A6G1JP03</accession>
<dbReference type="PROSITE" id="PS50850">
    <property type="entry name" value="MFS"/>
    <property type="match status" value="1"/>
</dbReference>
<dbReference type="Gene3D" id="1.20.1720.10">
    <property type="entry name" value="Multidrug resistance protein D"/>
    <property type="match status" value="1"/>
</dbReference>
<feature type="transmembrane region" description="Helical" evidence="6">
    <location>
        <begin position="431"/>
        <end position="453"/>
    </location>
</feature>
<feature type="transmembrane region" description="Helical" evidence="6">
    <location>
        <begin position="78"/>
        <end position="96"/>
    </location>
</feature>
<feature type="transmembrane region" description="Helical" evidence="6">
    <location>
        <begin position="108"/>
        <end position="127"/>
    </location>
</feature>
<evidence type="ECO:0000256" key="4">
    <source>
        <dbReference type="ARBA" id="ARBA00023136"/>
    </source>
</evidence>
<dbReference type="InterPro" id="IPR020846">
    <property type="entry name" value="MFS_dom"/>
</dbReference>
<proteinExistence type="predicted"/>
<keyword evidence="9" id="KW-1185">Reference proteome</keyword>
<feature type="transmembrane region" description="Helical" evidence="6">
    <location>
        <begin position="165"/>
        <end position="184"/>
    </location>
</feature>
<sequence length="574" mass="61638">MASFPNETRPDEDCAATGSGQDIEPSNATVEVDYLHSWRLALVTTSLCLGTLLVAIDTTIIAVAVPEISTYFQAFEDIQWYGSAYLLTVTAFQPAYGSIYRYFGAKEVYLLSVLIFEVGSILCAAAPTSAVFIAGRAIAGVGAAGLYQGALAIVGLTVELTKRPLYLGMVLSVFGIAVCFGPPLGGVFVDHSTWRWCFWINLPIGAASTILIIVFLRIGRQQEAEALSWRAKVRKLDLLGIATIISAVCCLILALQWGQSSRRWGQSKVIGTFVGAFVLTSAFGLIQWRKGHAATIPLSVLRQRSIFMGAWYLFFLEMAIYVDLFYIPFYFQSAQLISATSSGVKAIPLGLAQIIAIVAVGAIVSRWGQYVPFMVAGQLVAIVGTTLLTRITVTSRYAPIAVYLVISGVGFGMGLQLPFTGVQAVLKDDQVPIGNAIMVFFSQLGAAIAIAIAQSVLSTSLQTDIVQKLQTTDDPRFASLEPIAVLSAGPTGLTAFAHDPIILRFLQNCYANAVRNTLYVALATAAVAMPFAAGMQWLNVKKIGEEIKHSGIQLSQDLAQSQVVAAEKVSEKDA</sequence>
<dbReference type="InterPro" id="IPR011701">
    <property type="entry name" value="MFS"/>
</dbReference>
<dbReference type="InterPro" id="IPR036259">
    <property type="entry name" value="MFS_trans_sf"/>
</dbReference>
<dbReference type="SUPFAM" id="SSF103473">
    <property type="entry name" value="MFS general substrate transporter"/>
    <property type="match status" value="1"/>
</dbReference>
<dbReference type="AlphaFoldDB" id="A0A6G1JP03"/>
<evidence type="ECO:0000313" key="8">
    <source>
        <dbReference type="EMBL" id="KAF2691971.1"/>
    </source>
</evidence>
<feature type="domain" description="Major facilitator superfamily (MFS) profile" evidence="7">
    <location>
        <begin position="43"/>
        <end position="499"/>
    </location>
</feature>
<dbReference type="EMBL" id="MU005569">
    <property type="protein sequence ID" value="KAF2691971.1"/>
    <property type="molecule type" value="Genomic_DNA"/>
</dbReference>
<dbReference type="CDD" id="cd17502">
    <property type="entry name" value="MFS_Azr1_MDR_like"/>
    <property type="match status" value="1"/>
</dbReference>